<dbReference type="Pfam" id="PF00582">
    <property type="entry name" value="Usp"/>
    <property type="match status" value="2"/>
</dbReference>
<dbReference type="Gene3D" id="3.40.50.620">
    <property type="entry name" value="HUPs"/>
    <property type="match status" value="2"/>
</dbReference>
<feature type="domain" description="UspA" evidence="2">
    <location>
        <begin position="157"/>
        <end position="294"/>
    </location>
</feature>
<protein>
    <submittedName>
        <fullName evidence="3">Universal stress protein</fullName>
    </submittedName>
</protein>
<dbReference type="EMBL" id="JBHTMP010000004">
    <property type="protein sequence ID" value="MFD1320319.1"/>
    <property type="molecule type" value="Genomic_DNA"/>
</dbReference>
<evidence type="ECO:0000259" key="2">
    <source>
        <dbReference type="Pfam" id="PF00582"/>
    </source>
</evidence>
<accession>A0ABW3Y791</accession>
<dbReference type="InterPro" id="IPR006015">
    <property type="entry name" value="Universal_stress_UspA"/>
</dbReference>
<comment type="caution">
    <text evidence="3">The sequence shown here is derived from an EMBL/GenBank/DDBJ whole genome shotgun (WGS) entry which is preliminary data.</text>
</comment>
<organism evidence="3 4">
    <name type="scientific">Micromonospora sonneratiae</name>
    <dbReference type="NCBI Taxonomy" id="1184706"/>
    <lineage>
        <taxon>Bacteria</taxon>
        <taxon>Bacillati</taxon>
        <taxon>Actinomycetota</taxon>
        <taxon>Actinomycetes</taxon>
        <taxon>Micromonosporales</taxon>
        <taxon>Micromonosporaceae</taxon>
        <taxon>Micromonospora</taxon>
    </lineage>
</organism>
<feature type="domain" description="UspA" evidence="2">
    <location>
        <begin position="9"/>
        <end position="145"/>
    </location>
</feature>
<dbReference type="PRINTS" id="PR01438">
    <property type="entry name" value="UNVRSLSTRESS"/>
</dbReference>
<dbReference type="PANTHER" id="PTHR31964">
    <property type="entry name" value="ADENINE NUCLEOTIDE ALPHA HYDROLASES-LIKE SUPERFAMILY PROTEIN"/>
    <property type="match status" value="1"/>
</dbReference>
<dbReference type="SUPFAM" id="SSF52402">
    <property type="entry name" value="Adenine nucleotide alpha hydrolases-like"/>
    <property type="match status" value="2"/>
</dbReference>
<sequence>MTLSPTAPVIVGVDGSPDSLRAVDWGAEQARLRHRPLRIVHAFRWPVVPAALSPVPLDPASTGLLHAAEQILSAAADHARKVAPELEISTDQPVSAPARALIEASHDASLVVVGSRGLGGFTGLLLGSVGTQVAAHAACPVVVVRGDAPHPAGGSTDQIVVGVDGSPLSHLAVEFAFEQAAWRGLGVTAVHAYQLPQPLYPGALPLAYDVDEIHGDESRLLAEALAGWSEKYPDVPVRRRVVQGPAGVVLVRESAGAALTVLGSRGLGGFTGLLLGSVSQSVLHHAPCPVAIVRSR</sequence>
<evidence type="ECO:0000256" key="1">
    <source>
        <dbReference type="ARBA" id="ARBA00008791"/>
    </source>
</evidence>
<reference evidence="4" key="1">
    <citation type="journal article" date="2019" name="Int. J. Syst. Evol. Microbiol.">
        <title>The Global Catalogue of Microorganisms (GCM) 10K type strain sequencing project: providing services to taxonomists for standard genome sequencing and annotation.</title>
        <authorList>
            <consortium name="The Broad Institute Genomics Platform"/>
            <consortium name="The Broad Institute Genome Sequencing Center for Infectious Disease"/>
            <person name="Wu L."/>
            <person name="Ma J."/>
        </authorList>
    </citation>
    <scope>NUCLEOTIDE SEQUENCE [LARGE SCALE GENOMIC DNA]</scope>
    <source>
        <strain evidence="4">JCM 31037</strain>
    </source>
</reference>
<keyword evidence="4" id="KW-1185">Reference proteome</keyword>
<comment type="similarity">
    <text evidence="1">Belongs to the universal stress protein A family.</text>
</comment>
<evidence type="ECO:0000313" key="4">
    <source>
        <dbReference type="Proteomes" id="UP001597260"/>
    </source>
</evidence>
<evidence type="ECO:0000313" key="3">
    <source>
        <dbReference type="EMBL" id="MFD1320319.1"/>
    </source>
</evidence>
<dbReference type="RefSeq" id="WP_377567194.1">
    <property type="nucleotide sequence ID" value="NZ_JBHTMP010000004.1"/>
</dbReference>
<name>A0ABW3Y791_9ACTN</name>
<dbReference type="InterPro" id="IPR014729">
    <property type="entry name" value="Rossmann-like_a/b/a_fold"/>
</dbReference>
<dbReference type="PANTHER" id="PTHR31964:SF113">
    <property type="entry name" value="USPA DOMAIN-CONTAINING PROTEIN"/>
    <property type="match status" value="1"/>
</dbReference>
<dbReference type="InterPro" id="IPR006016">
    <property type="entry name" value="UspA"/>
</dbReference>
<gene>
    <name evidence="3" type="ORF">ACFQ4H_04350</name>
</gene>
<dbReference type="Proteomes" id="UP001597260">
    <property type="component" value="Unassembled WGS sequence"/>
</dbReference>
<proteinExistence type="inferred from homology"/>